<dbReference type="GO" id="GO:0005634">
    <property type="term" value="C:nucleus"/>
    <property type="evidence" value="ECO:0007669"/>
    <property type="project" value="UniProtKB-SubCell"/>
</dbReference>
<comment type="similarity">
    <text evidence="3">Belongs to the phytoene/squalene synthase family.</text>
</comment>
<evidence type="ECO:0000313" key="16">
    <source>
        <dbReference type="Proteomes" id="UP001055439"/>
    </source>
</evidence>
<dbReference type="Gene3D" id="1.10.600.10">
    <property type="entry name" value="Farnesyl Diphosphate Synthase"/>
    <property type="match status" value="1"/>
</dbReference>
<keyword evidence="16" id="KW-1185">Reference proteome</keyword>
<evidence type="ECO:0000256" key="4">
    <source>
        <dbReference type="ARBA" id="ARBA00012396"/>
    </source>
</evidence>
<dbReference type="Proteomes" id="UP001055439">
    <property type="component" value="Chromosome 8"/>
</dbReference>
<feature type="compositionally biased region" description="Basic and acidic residues" evidence="13">
    <location>
        <begin position="387"/>
        <end position="396"/>
    </location>
</feature>
<evidence type="ECO:0000256" key="12">
    <source>
        <dbReference type="ARBA" id="ARBA00023242"/>
    </source>
</evidence>
<dbReference type="PROSITE" id="PS51005">
    <property type="entry name" value="NAC"/>
    <property type="match status" value="1"/>
</dbReference>
<feature type="domain" description="NAC" evidence="14">
    <location>
        <begin position="28"/>
        <end position="185"/>
    </location>
</feature>
<dbReference type="GO" id="GO:0004311">
    <property type="term" value="F:geranylgeranyl diphosphate synthase activity"/>
    <property type="evidence" value="ECO:0007669"/>
    <property type="project" value="InterPro"/>
</dbReference>
<evidence type="ECO:0000256" key="2">
    <source>
        <dbReference type="ARBA" id="ARBA00004123"/>
    </source>
</evidence>
<dbReference type="EC" id="2.5.1.32" evidence="4"/>
<evidence type="ECO:0000256" key="8">
    <source>
        <dbReference type="ARBA" id="ARBA00023015"/>
    </source>
</evidence>
<evidence type="ECO:0000256" key="1">
    <source>
        <dbReference type="ARBA" id="ARBA00001805"/>
    </source>
</evidence>
<evidence type="ECO:0000256" key="7">
    <source>
        <dbReference type="ARBA" id="ARBA00022946"/>
    </source>
</evidence>
<evidence type="ECO:0000256" key="10">
    <source>
        <dbReference type="ARBA" id="ARBA00023163"/>
    </source>
</evidence>
<dbReference type="InterPro" id="IPR003441">
    <property type="entry name" value="NAC-dom"/>
</dbReference>
<dbReference type="InterPro" id="IPR019845">
    <property type="entry name" value="Squalene/phytoene_synthase_CS"/>
</dbReference>
<keyword evidence="7" id="KW-0809">Transit peptide</keyword>
<keyword evidence="8" id="KW-0805">Transcription regulation</keyword>
<evidence type="ECO:0000313" key="15">
    <source>
        <dbReference type="EMBL" id="URE37177.1"/>
    </source>
</evidence>
<dbReference type="InterPro" id="IPR036093">
    <property type="entry name" value="NAC_dom_sf"/>
</dbReference>
<evidence type="ECO:0000256" key="13">
    <source>
        <dbReference type="SAM" id="MobiDB-lite"/>
    </source>
</evidence>
<dbReference type="PROSITE" id="PS01045">
    <property type="entry name" value="SQUALEN_PHYTOEN_SYN_2"/>
    <property type="match status" value="1"/>
</dbReference>
<dbReference type="InterPro" id="IPR044843">
    <property type="entry name" value="Trans_IPPS_bact-type"/>
</dbReference>
<keyword evidence="12" id="KW-0539">Nucleus</keyword>
<dbReference type="PANTHER" id="PTHR31480">
    <property type="entry name" value="BIFUNCTIONAL LYCOPENE CYCLASE/PHYTOENE SYNTHASE"/>
    <property type="match status" value="1"/>
</dbReference>
<feature type="region of interest" description="Disordered" evidence="13">
    <location>
        <begin position="375"/>
        <end position="399"/>
    </location>
</feature>
<dbReference type="SFLD" id="SFLDG01212">
    <property type="entry name" value="Phytoene_synthase_like"/>
    <property type="match status" value="1"/>
</dbReference>
<sequence length="850" mass="95842">MIMEERREKSGEQQVRVVEEEEAADDPVLPGFRFHPTDEELVGFYLRRKVEKKCFSIEIIREIDIYKHDPWDLPKVVSAREKEWYFFCLRGRKYRNSIRPNRVTGSGFWKATGIDRPIYSANDPGGDCIGLKKSLVYYRGSAGKGTKTDWMMHEYRLPCKNSDTATTTPSMHEAEIWTICRIFKRNTYRKSWKQSNNMKLPTDSSPKSSSFESDDGGNEFKFFASSSYLHEEEMKYVGNCFGEIEQTYGSQWNSTAQAPTPTLHSDAVSTTPSVNNFFRDGNWDELGRIVGFMTDQSGLWKSKKHQVATCHIQSSMEEAYMAASCVRSLEASGSPRRPPTTNGYGLQHLRGTAAPTKWTPVSASPRTNRRPSCFFPSHTHSSAPRHLQKEKSDRKTKLSSVRSVHVARLMSGSIVWVATPKEASRSSGFNQFVGVTRRWWRSSSAGWSCARSASTARRSVSASLVVTPPRSSEELVYDVVLRQAALVGDARRKRAVEAPPAPLRGDLLDAAYERCGEVCAEYAKTFYLGNSEILDLQLAWLLQFIHILVLPLLCQNPDTGVPPPPPFSSSFQGTRGTMLMTPERRRAIWAIYVWCRRTDELVDGPNASHITPTALDRWSNRLEDLFAGRPYDMYDAALSDTVSKFPVDMQPFKDMVEGMRMDLRKSRYKNFDELYLYCYYVAGTVGLMSVPVMGIAPDSKASAESVYGAALALGIANQLTNILRDVGEDSRRGRVYLPQDELAQAGLSDDDVFEGRVTDKWRTFMKGQITRARMFFDEAEKGIYELNSASRWPVLASLLLYRQILDAIEANDYNNFTKRAYVGKAKKLASLPIAYAKAVIVGPSKFAGTL</sequence>
<keyword evidence="6" id="KW-0125">Carotenoid biosynthesis</keyword>
<dbReference type="SUPFAM" id="SSF101941">
    <property type="entry name" value="NAC domain"/>
    <property type="match status" value="1"/>
</dbReference>
<dbReference type="CDD" id="cd00683">
    <property type="entry name" value="Trans_IPPS_HH"/>
    <property type="match status" value="1"/>
</dbReference>
<dbReference type="SFLD" id="SFLDG01018">
    <property type="entry name" value="Squalene/Phytoene_Synthase_Lik"/>
    <property type="match status" value="1"/>
</dbReference>
<name>A0A9E7KYJ6_9LILI</name>
<reference evidence="15" key="1">
    <citation type="submission" date="2022-05" db="EMBL/GenBank/DDBJ databases">
        <title>The Musa troglodytarum L. genome provides insights into the mechanism of non-climacteric behaviour and enrichment of carotenoids.</title>
        <authorList>
            <person name="Wang J."/>
        </authorList>
    </citation>
    <scope>NUCLEOTIDE SEQUENCE</scope>
    <source>
        <tissue evidence="15">Leaf</tissue>
    </source>
</reference>
<dbReference type="EMBL" id="CP097510">
    <property type="protein sequence ID" value="URE37177.1"/>
    <property type="molecule type" value="Genomic_DNA"/>
</dbReference>
<feature type="region of interest" description="Disordered" evidence="13">
    <location>
        <begin position="194"/>
        <end position="214"/>
    </location>
</feature>
<evidence type="ECO:0000256" key="9">
    <source>
        <dbReference type="ARBA" id="ARBA00023125"/>
    </source>
</evidence>
<accession>A0A9E7KYJ6</accession>
<dbReference type="InterPro" id="IPR033904">
    <property type="entry name" value="Trans_IPPS_HH"/>
</dbReference>
<dbReference type="Pfam" id="PF00494">
    <property type="entry name" value="SQS_PSY"/>
    <property type="match status" value="1"/>
</dbReference>
<dbReference type="SFLD" id="SFLDS00005">
    <property type="entry name" value="Isoprenoid_Synthase_Type_I"/>
    <property type="match status" value="1"/>
</dbReference>
<dbReference type="OrthoDB" id="774757at2759"/>
<evidence type="ECO:0000256" key="11">
    <source>
        <dbReference type="ARBA" id="ARBA00023229"/>
    </source>
</evidence>
<keyword evidence="10" id="KW-0804">Transcription</keyword>
<dbReference type="PROSITE" id="PS01044">
    <property type="entry name" value="SQUALEN_PHYTOEN_SYN_1"/>
    <property type="match status" value="1"/>
</dbReference>
<evidence type="ECO:0000256" key="5">
    <source>
        <dbReference type="ARBA" id="ARBA00022679"/>
    </source>
</evidence>
<dbReference type="GO" id="GO:0099402">
    <property type="term" value="P:plant organ development"/>
    <property type="evidence" value="ECO:0007669"/>
    <property type="project" value="UniProtKB-ARBA"/>
</dbReference>
<dbReference type="GO" id="GO:0051996">
    <property type="term" value="F:squalene synthase [NAD(P)H] activity"/>
    <property type="evidence" value="ECO:0007669"/>
    <property type="project" value="InterPro"/>
</dbReference>
<comment type="subcellular location">
    <subcellularLocation>
        <location evidence="2">Nucleus</location>
    </subcellularLocation>
</comment>
<dbReference type="Gene3D" id="2.170.150.80">
    <property type="entry name" value="NAC domain"/>
    <property type="match status" value="1"/>
</dbReference>
<gene>
    <name evidence="15" type="ORF">MUK42_06510</name>
</gene>
<dbReference type="Pfam" id="PF02365">
    <property type="entry name" value="NAM"/>
    <property type="match status" value="1"/>
</dbReference>
<keyword evidence="9" id="KW-0238">DNA-binding</keyword>
<dbReference type="FunFam" id="1.10.600.10:FF:000004">
    <property type="entry name" value="Phytoene synthase chloroplastic"/>
    <property type="match status" value="1"/>
</dbReference>
<dbReference type="GO" id="GO:0010287">
    <property type="term" value="C:plastoglobule"/>
    <property type="evidence" value="ECO:0007669"/>
    <property type="project" value="UniProtKB-ARBA"/>
</dbReference>
<evidence type="ECO:0000256" key="6">
    <source>
        <dbReference type="ARBA" id="ARBA00022746"/>
    </source>
</evidence>
<dbReference type="GO" id="GO:0046905">
    <property type="term" value="F:15-cis-phytoene synthase activity"/>
    <property type="evidence" value="ECO:0007669"/>
    <property type="project" value="UniProtKB-EC"/>
</dbReference>
<dbReference type="GO" id="GO:0003677">
    <property type="term" value="F:DNA binding"/>
    <property type="evidence" value="ECO:0007669"/>
    <property type="project" value="UniProtKB-KW"/>
</dbReference>
<dbReference type="GO" id="GO:0016117">
    <property type="term" value="P:carotenoid biosynthetic process"/>
    <property type="evidence" value="ECO:0007669"/>
    <property type="project" value="UniProtKB-KW"/>
</dbReference>
<organism evidence="15 16">
    <name type="scientific">Musa troglodytarum</name>
    <name type="common">fe'i banana</name>
    <dbReference type="NCBI Taxonomy" id="320322"/>
    <lineage>
        <taxon>Eukaryota</taxon>
        <taxon>Viridiplantae</taxon>
        <taxon>Streptophyta</taxon>
        <taxon>Embryophyta</taxon>
        <taxon>Tracheophyta</taxon>
        <taxon>Spermatophyta</taxon>
        <taxon>Magnoliopsida</taxon>
        <taxon>Liliopsida</taxon>
        <taxon>Zingiberales</taxon>
        <taxon>Musaceae</taxon>
        <taxon>Musa</taxon>
    </lineage>
</organism>
<dbReference type="FunFam" id="2.170.150.80:FF:000007">
    <property type="entry name" value="NAC domain-containing protein 35"/>
    <property type="match status" value="1"/>
</dbReference>
<keyword evidence="11" id="KW-0414">Isoprene biosynthesis</keyword>
<dbReference type="SUPFAM" id="SSF48576">
    <property type="entry name" value="Terpenoid synthases"/>
    <property type="match status" value="1"/>
</dbReference>
<evidence type="ECO:0000259" key="14">
    <source>
        <dbReference type="PROSITE" id="PS51005"/>
    </source>
</evidence>
<proteinExistence type="inferred from homology"/>
<keyword evidence="5" id="KW-0808">Transferase</keyword>
<evidence type="ECO:0000256" key="3">
    <source>
        <dbReference type="ARBA" id="ARBA00006251"/>
    </source>
</evidence>
<comment type="catalytic activity">
    <reaction evidence="1">
        <text>2 (2E,6E,10E)-geranylgeranyl diphosphate = 15-cis-phytoene + 2 diphosphate</text>
        <dbReference type="Rhea" id="RHEA:34475"/>
        <dbReference type="ChEBI" id="CHEBI:27787"/>
        <dbReference type="ChEBI" id="CHEBI:33019"/>
        <dbReference type="ChEBI" id="CHEBI:58756"/>
        <dbReference type="EC" id="2.5.1.32"/>
    </reaction>
</comment>
<protein>
    <recommendedName>
        <fullName evidence="4">15-cis-phytoene synthase</fullName>
        <ecNumber evidence="4">2.5.1.32</ecNumber>
    </recommendedName>
</protein>
<dbReference type="InterPro" id="IPR002060">
    <property type="entry name" value="Squ/phyt_synthse"/>
</dbReference>
<dbReference type="InterPro" id="IPR008949">
    <property type="entry name" value="Isoprenoid_synthase_dom_sf"/>
</dbReference>
<dbReference type="GO" id="GO:0006355">
    <property type="term" value="P:regulation of DNA-templated transcription"/>
    <property type="evidence" value="ECO:0007669"/>
    <property type="project" value="InterPro"/>
</dbReference>
<dbReference type="AlphaFoldDB" id="A0A9E7KYJ6"/>